<protein>
    <submittedName>
        <fullName evidence="1">Uncharacterized protein</fullName>
    </submittedName>
</protein>
<name>A0A2A4X5Y5_UNCAE</name>
<accession>A0A2A4X5Y5</accession>
<proteinExistence type="predicted"/>
<evidence type="ECO:0000313" key="2">
    <source>
        <dbReference type="Proteomes" id="UP000218775"/>
    </source>
</evidence>
<reference evidence="2" key="1">
    <citation type="submission" date="2017-08" db="EMBL/GenBank/DDBJ databases">
        <title>A dynamic microbial community with high functional redundancy inhabits the cold, oxic subseafloor aquifer.</title>
        <authorList>
            <person name="Tully B.J."/>
            <person name="Wheat C.G."/>
            <person name="Glazer B.T."/>
            <person name="Huber J.A."/>
        </authorList>
    </citation>
    <scope>NUCLEOTIDE SEQUENCE [LARGE SCALE GENOMIC DNA]</scope>
</reference>
<evidence type="ECO:0000313" key="1">
    <source>
        <dbReference type="EMBL" id="PCI77914.1"/>
    </source>
</evidence>
<comment type="caution">
    <text evidence="1">The sequence shown here is derived from an EMBL/GenBank/DDBJ whole genome shotgun (WGS) entry which is preliminary data.</text>
</comment>
<organism evidence="1 2">
    <name type="scientific">Aerophobetes bacterium</name>
    <dbReference type="NCBI Taxonomy" id="2030807"/>
    <lineage>
        <taxon>Bacteria</taxon>
        <taxon>Candidatus Aerophobota</taxon>
    </lineage>
</organism>
<gene>
    <name evidence="1" type="ORF">COB21_02340</name>
</gene>
<dbReference type="AlphaFoldDB" id="A0A2A4X5Y5"/>
<dbReference type="Proteomes" id="UP000218775">
    <property type="component" value="Unassembled WGS sequence"/>
</dbReference>
<dbReference type="EMBL" id="NVUK01000011">
    <property type="protein sequence ID" value="PCI77914.1"/>
    <property type="molecule type" value="Genomic_DNA"/>
</dbReference>
<sequence>MKKINDKILCIPPFISTAWDNIKSLHCSEGSLVVTLISGTEINIPNLTPQTLEDIFKTHTEHLEGTKDPHVITEKKVEKERNSLFSFDLPFNFDSLGDVNALMNCTQHDMKLSHSDPLPPDLLDKVTKMAAMMGFDTSRIKDLKAEPHCNCPHCQVVRSINKVEDNATEAPSEEMVTDKDLKFREWDIKEMGEKRYKVSNPFDKDEKYQVFLGDPVGCTCGKKHCEHLKVVLES</sequence>